<dbReference type="Proteomes" id="UP001549110">
    <property type="component" value="Unassembled WGS sequence"/>
</dbReference>
<proteinExistence type="predicted"/>
<name>A0ABV2EDI7_9CAUL</name>
<evidence type="ECO:0000313" key="2">
    <source>
        <dbReference type="EMBL" id="MET3525098.1"/>
    </source>
</evidence>
<dbReference type="GO" id="GO:0004622">
    <property type="term" value="F:phosphatidylcholine lysophospholipase activity"/>
    <property type="evidence" value="ECO:0007669"/>
    <property type="project" value="UniProtKB-EC"/>
</dbReference>
<dbReference type="CDD" id="cd01822">
    <property type="entry name" value="Lysophospholipase_L1_like"/>
    <property type="match status" value="1"/>
</dbReference>
<organism evidence="2 3">
    <name type="scientific">Phenylobacterium koreense</name>
    <dbReference type="NCBI Taxonomy" id="266125"/>
    <lineage>
        <taxon>Bacteria</taxon>
        <taxon>Pseudomonadati</taxon>
        <taxon>Pseudomonadota</taxon>
        <taxon>Alphaproteobacteria</taxon>
        <taxon>Caulobacterales</taxon>
        <taxon>Caulobacteraceae</taxon>
        <taxon>Phenylobacterium</taxon>
    </lineage>
</organism>
<accession>A0ABV2EDI7</accession>
<dbReference type="EMBL" id="JBEPLU010000001">
    <property type="protein sequence ID" value="MET3525098.1"/>
    <property type="molecule type" value="Genomic_DNA"/>
</dbReference>
<evidence type="ECO:0000259" key="1">
    <source>
        <dbReference type="Pfam" id="PF13472"/>
    </source>
</evidence>
<dbReference type="Gene3D" id="3.40.50.1110">
    <property type="entry name" value="SGNH hydrolase"/>
    <property type="match status" value="1"/>
</dbReference>
<dbReference type="EC" id="3.1.1.5" evidence="2"/>
<dbReference type="EC" id="3.1.2.-" evidence="2"/>
<dbReference type="Pfam" id="PF13472">
    <property type="entry name" value="Lipase_GDSL_2"/>
    <property type="match status" value="1"/>
</dbReference>
<gene>
    <name evidence="2" type="ORF">ABID41_000193</name>
</gene>
<sequence length="213" mass="22160">MRETPIPSPTRRILLAGALAAIPLPSLAQARPVITMLGDSITAGFGLPASAALPAQLQAQLRRLGSAALVRGAGVSGDTTAGGLARVDFSVQRDTTLCVVALGGNDLLQGIDPRRSQANLDKIVARLKARKIKVLLAGLNPPTVIGRGYAREFQAIFPAVAKAHRVPLYPNLLAGVGQTPRLNQRDGFHPNSQGVTVIARGLAPVVLKALGRG</sequence>
<keyword evidence="3" id="KW-1185">Reference proteome</keyword>
<dbReference type="InterPro" id="IPR013830">
    <property type="entry name" value="SGNH_hydro"/>
</dbReference>
<dbReference type="SUPFAM" id="SSF52266">
    <property type="entry name" value="SGNH hydrolase"/>
    <property type="match status" value="1"/>
</dbReference>
<protein>
    <submittedName>
        <fullName evidence="2">Acyl-CoA thioesterase-1</fullName>
        <ecNumber evidence="2">3.1.1.5</ecNumber>
        <ecNumber evidence="2">3.1.2.-</ecNumber>
    </submittedName>
</protein>
<dbReference type="PANTHER" id="PTHR30383:SF24">
    <property type="entry name" value="THIOESTERASE 1_PROTEASE 1_LYSOPHOSPHOLIPASE L1"/>
    <property type="match status" value="1"/>
</dbReference>
<evidence type="ECO:0000313" key="3">
    <source>
        <dbReference type="Proteomes" id="UP001549110"/>
    </source>
</evidence>
<comment type="caution">
    <text evidence="2">The sequence shown here is derived from an EMBL/GenBank/DDBJ whole genome shotgun (WGS) entry which is preliminary data.</text>
</comment>
<dbReference type="PANTHER" id="PTHR30383">
    <property type="entry name" value="THIOESTERASE 1/PROTEASE 1/LYSOPHOSPHOLIPASE L1"/>
    <property type="match status" value="1"/>
</dbReference>
<dbReference type="InterPro" id="IPR036514">
    <property type="entry name" value="SGNH_hydro_sf"/>
</dbReference>
<reference evidence="2 3" key="1">
    <citation type="submission" date="2024-06" db="EMBL/GenBank/DDBJ databases">
        <title>Genomic Encyclopedia of Type Strains, Phase IV (KMG-IV): sequencing the most valuable type-strain genomes for metagenomic binning, comparative biology and taxonomic classification.</title>
        <authorList>
            <person name="Goeker M."/>
        </authorList>
    </citation>
    <scope>NUCLEOTIDE SEQUENCE [LARGE SCALE GENOMIC DNA]</scope>
    <source>
        <strain evidence="2 3">DSM 17809</strain>
    </source>
</reference>
<dbReference type="RefSeq" id="WP_354297011.1">
    <property type="nucleotide sequence ID" value="NZ_JBEPLU010000001.1"/>
</dbReference>
<feature type="domain" description="SGNH hydrolase-type esterase" evidence="1">
    <location>
        <begin position="37"/>
        <end position="194"/>
    </location>
</feature>
<dbReference type="InterPro" id="IPR051532">
    <property type="entry name" value="Ester_Hydrolysis_Enzymes"/>
</dbReference>
<keyword evidence="2" id="KW-0378">Hydrolase</keyword>